<dbReference type="SMART" id="SM00984">
    <property type="entry name" value="UDPG_MGDP_dh_C"/>
    <property type="match status" value="1"/>
</dbReference>
<accession>A0ABT1HTG9</accession>
<protein>
    <submittedName>
        <fullName evidence="5">UDP-N-acetyl-D-glucosamine dehydrogenase</fullName>
    </submittedName>
</protein>
<dbReference type="InterPro" id="IPR036291">
    <property type="entry name" value="NAD(P)-bd_dom_sf"/>
</dbReference>
<evidence type="ECO:0000313" key="5">
    <source>
        <dbReference type="EMBL" id="MCP2258821.1"/>
    </source>
</evidence>
<gene>
    <name evidence="5" type="ORF">LX15_002519</name>
</gene>
<dbReference type="Pfam" id="PF03446">
    <property type="entry name" value="NAD_binding_2"/>
    <property type="match status" value="1"/>
</dbReference>
<dbReference type="Proteomes" id="UP001205311">
    <property type="component" value="Unassembled WGS sequence"/>
</dbReference>
<dbReference type="Pfam" id="PF03720">
    <property type="entry name" value="UDPG_MGDP_dh_C"/>
    <property type="match status" value="1"/>
</dbReference>
<dbReference type="InterPro" id="IPR008927">
    <property type="entry name" value="6-PGluconate_DH-like_C_sf"/>
</dbReference>
<comment type="similarity">
    <text evidence="3">Belongs to the UDP-glucose/GDP-mannose dehydrogenase family.</text>
</comment>
<reference evidence="5 6" key="1">
    <citation type="submission" date="2022-06" db="EMBL/GenBank/DDBJ databases">
        <title>Genomic Encyclopedia of Archaeal and Bacterial Type Strains, Phase II (KMG-II): from individual species to whole genera.</title>
        <authorList>
            <person name="Goeker M."/>
        </authorList>
    </citation>
    <scope>NUCLEOTIDE SEQUENCE [LARGE SCALE GENOMIC DNA]</scope>
    <source>
        <strain evidence="5 6">DSM 40477</strain>
    </source>
</reference>
<dbReference type="Gene3D" id="3.40.50.720">
    <property type="entry name" value="NAD(P)-binding Rossmann-like Domain"/>
    <property type="match status" value="2"/>
</dbReference>
<feature type="domain" description="UDP-glucose/GDP-mannose dehydrogenase C-terminal" evidence="4">
    <location>
        <begin position="305"/>
        <end position="394"/>
    </location>
</feature>
<keyword evidence="6" id="KW-1185">Reference proteome</keyword>
<dbReference type="SUPFAM" id="SSF51735">
    <property type="entry name" value="NAD(P)-binding Rossmann-fold domains"/>
    <property type="match status" value="1"/>
</dbReference>
<proteinExistence type="inferred from homology"/>
<dbReference type="PANTHER" id="PTHR43491">
    <property type="entry name" value="UDP-N-ACETYL-D-MANNOSAMINE DEHYDROGENASE"/>
    <property type="match status" value="1"/>
</dbReference>
<evidence type="ECO:0000256" key="1">
    <source>
        <dbReference type="ARBA" id="ARBA00023002"/>
    </source>
</evidence>
<dbReference type="InterPro" id="IPR014026">
    <property type="entry name" value="UDP-Glc/GDP-Man_DH_dimer"/>
</dbReference>
<name>A0ABT1HTG9_STRSD</name>
<dbReference type="InterPro" id="IPR014027">
    <property type="entry name" value="UDP-Glc/GDP-Man_DH_C"/>
</dbReference>
<dbReference type="PIRSF" id="PIRSF000124">
    <property type="entry name" value="UDPglc_GDPman_dh"/>
    <property type="match status" value="1"/>
</dbReference>
<organism evidence="5 6">
    <name type="scientific">Streptoalloteichus tenebrarius (strain ATCC 17920 / DSM 40477 / JCM 4838 / CBS 697.72 / NBRC 16177 / NCIMB 11028 / NRRL B-12390 / A12253. 1 / ISP 5477)</name>
    <name type="common">Streptomyces tenebrarius</name>
    <dbReference type="NCBI Taxonomy" id="1933"/>
    <lineage>
        <taxon>Bacteria</taxon>
        <taxon>Bacillati</taxon>
        <taxon>Actinomycetota</taxon>
        <taxon>Actinomycetes</taxon>
        <taxon>Pseudonocardiales</taxon>
        <taxon>Pseudonocardiaceae</taxon>
        <taxon>Streptoalloteichus</taxon>
    </lineage>
</organism>
<comment type="caution">
    <text evidence="5">The sequence shown here is derived from an EMBL/GenBank/DDBJ whole genome shotgun (WGS) entry which is preliminary data.</text>
</comment>
<evidence type="ECO:0000313" key="6">
    <source>
        <dbReference type="Proteomes" id="UP001205311"/>
    </source>
</evidence>
<dbReference type="SUPFAM" id="SSF52413">
    <property type="entry name" value="UDP-glucose/GDP-mannose dehydrogenase C-terminal domain"/>
    <property type="match status" value="1"/>
</dbReference>
<dbReference type="InterPro" id="IPR036220">
    <property type="entry name" value="UDP-Glc/GDP-Man_DH_C_sf"/>
</dbReference>
<dbReference type="InterPro" id="IPR006115">
    <property type="entry name" value="6PGDH_NADP-bd"/>
</dbReference>
<evidence type="ECO:0000256" key="2">
    <source>
        <dbReference type="ARBA" id="ARBA00023027"/>
    </source>
</evidence>
<dbReference type="EMBL" id="JAMTCP010000011">
    <property type="protein sequence ID" value="MCP2258821.1"/>
    <property type="molecule type" value="Genomic_DNA"/>
</dbReference>
<evidence type="ECO:0000256" key="3">
    <source>
        <dbReference type="PIRNR" id="PIRNR000124"/>
    </source>
</evidence>
<dbReference type="SUPFAM" id="SSF48179">
    <property type="entry name" value="6-phosphogluconate dehydrogenase C-terminal domain-like"/>
    <property type="match status" value="1"/>
</dbReference>
<keyword evidence="2" id="KW-0520">NAD</keyword>
<sequence length="412" mass="42966">MNNIDVAVIGLGVTGLPMAIAAANSGMSVVGVDADPRRVGELRAAPPVPRLRVRLAGAVAPTAGVHLLCVPTPPGGDDGADLAPLSLACRAVGRAVRRGGLVVVQSTCPPGTVEGRVARRLADASGLAPGVDFHLAHAPDRIDPGNQSLPATRIPRVVGGLTPRCTEVAAAFMARLVERVVPVSTCRTAEFVKTFENTFRLVNISLVNELAELCRSWGVEVGEVLDAAATKPFGFLPHRPGIGAGGACIPVVPGFLSSGARRVGVRTEVVDAALAVNEVMPARVVARLQEALAARGMILRGRRVLVVGVCYKPDVADVRQSAAVRVLDRLRLEASVCYHDPLVPLLCLPDGSVLRSTPLAELDGFDLAVVLTRHAGLAESLRGARIPVVDMADGQARWISPSGPRDQETQAG</sequence>
<evidence type="ECO:0000259" key="4">
    <source>
        <dbReference type="SMART" id="SM00984"/>
    </source>
</evidence>
<dbReference type="InterPro" id="IPR017476">
    <property type="entry name" value="UDP-Glc/GDP-Man"/>
</dbReference>
<dbReference type="Pfam" id="PF03721">
    <property type="entry name" value="UDPG_MGDP_dh_N"/>
    <property type="match status" value="1"/>
</dbReference>
<dbReference type="NCBIfam" id="TIGR03026">
    <property type="entry name" value="NDP-sugDHase"/>
    <property type="match status" value="1"/>
</dbReference>
<dbReference type="InterPro" id="IPR001732">
    <property type="entry name" value="UDP-Glc/GDP-Man_DH_N"/>
</dbReference>
<dbReference type="InterPro" id="IPR028359">
    <property type="entry name" value="UDP_ManNAc/GlcNAc_DH"/>
</dbReference>
<keyword evidence="1" id="KW-0560">Oxidoreductase</keyword>
<dbReference type="Pfam" id="PF00984">
    <property type="entry name" value="UDPG_MGDP_dh"/>
    <property type="match status" value="1"/>
</dbReference>
<dbReference type="PANTHER" id="PTHR43491:SF1">
    <property type="entry name" value="UDP-N-ACETYL-D-MANNOSAMINE DEHYDROGENASE"/>
    <property type="match status" value="1"/>
</dbReference>
<dbReference type="PIRSF" id="PIRSF500136">
    <property type="entry name" value="UDP_ManNAc_DH"/>
    <property type="match status" value="1"/>
</dbReference>